<name>A0ACC0L248_RHOML</name>
<dbReference type="EMBL" id="CM046400">
    <property type="protein sequence ID" value="KAI8522775.1"/>
    <property type="molecule type" value="Genomic_DNA"/>
</dbReference>
<gene>
    <name evidence="1" type="ORF">RHMOL_Rhmol13G0022700</name>
</gene>
<organism evidence="1 2">
    <name type="scientific">Rhododendron molle</name>
    <name type="common">Chinese azalea</name>
    <name type="synonym">Azalea mollis</name>
    <dbReference type="NCBI Taxonomy" id="49168"/>
    <lineage>
        <taxon>Eukaryota</taxon>
        <taxon>Viridiplantae</taxon>
        <taxon>Streptophyta</taxon>
        <taxon>Embryophyta</taxon>
        <taxon>Tracheophyta</taxon>
        <taxon>Spermatophyta</taxon>
        <taxon>Magnoliopsida</taxon>
        <taxon>eudicotyledons</taxon>
        <taxon>Gunneridae</taxon>
        <taxon>Pentapetalae</taxon>
        <taxon>asterids</taxon>
        <taxon>Ericales</taxon>
        <taxon>Ericaceae</taxon>
        <taxon>Ericoideae</taxon>
        <taxon>Rhodoreae</taxon>
        <taxon>Rhododendron</taxon>
    </lineage>
</organism>
<protein>
    <submittedName>
        <fullName evidence="1">Uncharacterized protein</fullName>
    </submittedName>
</protein>
<evidence type="ECO:0000313" key="1">
    <source>
        <dbReference type="EMBL" id="KAI8522775.1"/>
    </source>
</evidence>
<comment type="caution">
    <text evidence="1">The sequence shown here is derived from an EMBL/GenBank/DDBJ whole genome shotgun (WGS) entry which is preliminary data.</text>
</comment>
<reference evidence="1" key="1">
    <citation type="submission" date="2022-02" db="EMBL/GenBank/DDBJ databases">
        <title>Plant Genome Project.</title>
        <authorList>
            <person name="Zhang R.-G."/>
        </authorList>
    </citation>
    <scope>NUCLEOTIDE SEQUENCE</scope>
    <source>
        <strain evidence="1">AT1</strain>
    </source>
</reference>
<dbReference type="Proteomes" id="UP001062846">
    <property type="component" value="Chromosome 13"/>
</dbReference>
<sequence length="118" mass="13315">MKPRCPILCSRRWYAPPSPPSTNKQLPSENGRYILNNLSSPVLDISNEKGHTRSFETIFSVLIIMHVEVGFLFPLLHNKVAIVRLISTFPHRVEDAVILLDSCLDLKASTVLRTIVGY</sequence>
<accession>A0ACC0L248</accession>
<evidence type="ECO:0000313" key="2">
    <source>
        <dbReference type="Proteomes" id="UP001062846"/>
    </source>
</evidence>
<keyword evidence="2" id="KW-1185">Reference proteome</keyword>
<proteinExistence type="predicted"/>